<organism evidence="8 9">
    <name type="scientific">Paraburkholderia dipogonis</name>
    <dbReference type="NCBI Taxonomy" id="1211383"/>
    <lineage>
        <taxon>Bacteria</taxon>
        <taxon>Pseudomonadati</taxon>
        <taxon>Pseudomonadota</taxon>
        <taxon>Betaproteobacteria</taxon>
        <taxon>Burkholderiales</taxon>
        <taxon>Burkholderiaceae</taxon>
        <taxon>Paraburkholderia</taxon>
    </lineage>
</organism>
<protein>
    <submittedName>
        <fullName evidence="8">MFS transporter</fullName>
    </submittedName>
</protein>
<feature type="transmembrane region" description="Helical" evidence="6">
    <location>
        <begin position="290"/>
        <end position="311"/>
    </location>
</feature>
<keyword evidence="9" id="KW-1185">Reference proteome</keyword>
<evidence type="ECO:0000256" key="3">
    <source>
        <dbReference type="ARBA" id="ARBA00022692"/>
    </source>
</evidence>
<dbReference type="EMBL" id="JAQQEZ010000031">
    <property type="protein sequence ID" value="MFM0005632.1"/>
    <property type="molecule type" value="Genomic_DNA"/>
</dbReference>
<feature type="transmembrane region" description="Helical" evidence="6">
    <location>
        <begin position="257"/>
        <end position="278"/>
    </location>
</feature>
<name>A0ABW9AYE8_9BURK</name>
<feature type="transmembrane region" description="Helical" evidence="6">
    <location>
        <begin position="414"/>
        <end position="434"/>
    </location>
</feature>
<feature type="transmembrane region" description="Helical" evidence="6">
    <location>
        <begin position="123"/>
        <end position="147"/>
    </location>
</feature>
<dbReference type="Gene3D" id="1.20.1250.20">
    <property type="entry name" value="MFS general substrate transporter like domains"/>
    <property type="match status" value="2"/>
</dbReference>
<feature type="transmembrane region" description="Helical" evidence="6">
    <location>
        <begin position="159"/>
        <end position="179"/>
    </location>
</feature>
<dbReference type="Proteomes" id="UP001629230">
    <property type="component" value="Unassembled WGS sequence"/>
</dbReference>
<dbReference type="InterPro" id="IPR011701">
    <property type="entry name" value="MFS"/>
</dbReference>
<evidence type="ECO:0000256" key="5">
    <source>
        <dbReference type="ARBA" id="ARBA00023136"/>
    </source>
</evidence>
<gene>
    <name evidence="8" type="ORF">PQR57_32105</name>
</gene>
<dbReference type="Pfam" id="PF07690">
    <property type="entry name" value="MFS_1"/>
    <property type="match status" value="1"/>
</dbReference>
<dbReference type="PANTHER" id="PTHR43791">
    <property type="entry name" value="PERMEASE-RELATED"/>
    <property type="match status" value="1"/>
</dbReference>
<keyword evidence="4 6" id="KW-1133">Transmembrane helix</keyword>
<dbReference type="CDD" id="cd17319">
    <property type="entry name" value="MFS_ExuT_GudP_like"/>
    <property type="match status" value="1"/>
</dbReference>
<feature type="transmembrane region" description="Helical" evidence="6">
    <location>
        <begin position="98"/>
        <end position="117"/>
    </location>
</feature>
<dbReference type="SUPFAM" id="SSF103473">
    <property type="entry name" value="MFS general substrate transporter"/>
    <property type="match status" value="1"/>
</dbReference>
<keyword evidence="2" id="KW-0813">Transport</keyword>
<evidence type="ECO:0000256" key="6">
    <source>
        <dbReference type="SAM" id="Phobius"/>
    </source>
</evidence>
<feature type="transmembrane region" description="Helical" evidence="6">
    <location>
        <begin position="191"/>
        <end position="213"/>
    </location>
</feature>
<dbReference type="InterPro" id="IPR020846">
    <property type="entry name" value="MFS_dom"/>
</dbReference>
<comment type="subcellular location">
    <subcellularLocation>
        <location evidence="1">Membrane</location>
        <topology evidence="1">Multi-pass membrane protein</topology>
    </subcellularLocation>
</comment>
<feature type="transmembrane region" description="Helical" evidence="6">
    <location>
        <begin position="66"/>
        <end position="86"/>
    </location>
</feature>
<keyword evidence="5 6" id="KW-0472">Membrane</keyword>
<feature type="transmembrane region" description="Helical" evidence="6">
    <location>
        <begin position="28"/>
        <end position="46"/>
    </location>
</feature>
<accession>A0ABW9AYE8</accession>
<evidence type="ECO:0000259" key="7">
    <source>
        <dbReference type="PROSITE" id="PS50850"/>
    </source>
</evidence>
<evidence type="ECO:0000256" key="2">
    <source>
        <dbReference type="ARBA" id="ARBA00022448"/>
    </source>
</evidence>
<keyword evidence="3 6" id="KW-0812">Transmembrane</keyword>
<feature type="transmembrane region" description="Helical" evidence="6">
    <location>
        <begin position="323"/>
        <end position="341"/>
    </location>
</feature>
<evidence type="ECO:0000256" key="1">
    <source>
        <dbReference type="ARBA" id="ARBA00004141"/>
    </source>
</evidence>
<sequence>MPSSVHAVPLPPDQPSVATADDHLFRKVALRIIPFLFICYVIAILDRNNIGFAQLQMKHDLSLTDAMYSLGAVFFFCGYVLFEVPSNILLHKFGARKTFARIMFLWGAVSVLMVFVSSTTQFYVLRFLLGVFEAGFFPGIVFYLTFWFPSRRRAQPLSVFYAGVAVAGVLGGLVSGWIMKGMNGVHGVHGWQWMFAIEGAPAIFLGVIALFFLKDGPAKASWLSSDEKRRLEDVLSREGVVGKAGHSLREALSNPHVYLFAFVYFCLTSAILLLLFWMPTMIKEFGVLDIVQISLYSAIPNAIGAVGVIVIARHSDKYNERKWHFIVCALGAAVALALLTVHNNSFVLSMALLTVCAVFVYAAHPIFWSVPSSFFRGSGAAASIAMVSSVGVSSGMITPYLIGLIKTYTGSMSNAFYFIAVLLAISCGVMAYALRSQGAVHLQKT</sequence>
<dbReference type="PANTHER" id="PTHR43791:SF36">
    <property type="entry name" value="TRANSPORTER, PUTATIVE (AFU_ORTHOLOGUE AFUA_6G08340)-RELATED"/>
    <property type="match status" value="1"/>
</dbReference>
<comment type="caution">
    <text evidence="8">The sequence shown here is derived from an EMBL/GenBank/DDBJ whole genome shotgun (WGS) entry which is preliminary data.</text>
</comment>
<reference evidence="8 9" key="1">
    <citation type="journal article" date="2024" name="Chem. Sci.">
        <title>Discovery of megapolipeptins by genome mining of a Burkholderiales bacteria collection.</title>
        <authorList>
            <person name="Paulo B.S."/>
            <person name="Recchia M.J.J."/>
            <person name="Lee S."/>
            <person name="Fergusson C.H."/>
            <person name="Romanowski S.B."/>
            <person name="Hernandez A."/>
            <person name="Krull N."/>
            <person name="Liu D.Y."/>
            <person name="Cavanagh H."/>
            <person name="Bos A."/>
            <person name="Gray C.A."/>
            <person name="Murphy B.T."/>
            <person name="Linington R.G."/>
            <person name="Eustaquio A.S."/>
        </authorList>
    </citation>
    <scope>NUCLEOTIDE SEQUENCE [LARGE SCALE GENOMIC DNA]</scope>
    <source>
        <strain evidence="8 9">RL17-350-BIC-A</strain>
    </source>
</reference>
<feature type="transmembrane region" description="Helical" evidence="6">
    <location>
        <begin position="347"/>
        <end position="368"/>
    </location>
</feature>
<dbReference type="PROSITE" id="PS50850">
    <property type="entry name" value="MFS"/>
    <property type="match status" value="1"/>
</dbReference>
<dbReference type="InterPro" id="IPR036259">
    <property type="entry name" value="MFS_trans_sf"/>
</dbReference>
<feature type="domain" description="Major facilitator superfamily (MFS) profile" evidence="7">
    <location>
        <begin position="32"/>
        <end position="438"/>
    </location>
</feature>
<evidence type="ECO:0000313" key="8">
    <source>
        <dbReference type="EMBL" id="MFM0005632.1"/>
    </source>
</evidence>
<evidence type="ECO:0000313" key="9">
    <source>
        <dbReference type="Proteomes" id="UP001629230"/>
    </source>
</evidence>
<proteinExistence type="predicted"/>
<feature type="transmembrane region" description="Helical" evidence="6">
    <location>
        <begin position="380"/>
        <end position="402"/>
    </location>
</feature>
<evidence type="ECO:0000256" key="4">
    <source>
        <dbReference type="ARBA" id="ARBA00022989"/>
    </source>
</evidence>